<keyword evidence="14" id="KW-1185">Reference proteome</keyword>
<feature type="region of interest" description="Disordered" evidence="11">
    <location>
        <begin position="79"/>
        <end position="165"/>
    </location>
</feature>
<dbReference type="CDD" id="cd03702">
    <property type="entry name" value="IF2_mtIF2_II"/>
    <property type="match status" value="1"/>
</dbReference>
<dbReference type="Pfam" id="PF22042">
    <property type="entry name" value="EF-G_D2"/>
    <property type="match status" value="1"/>
</dbReference>
<gene>
    <name evidence="13" type="ORF">EV702DRAFT_700047</name>
</gene>
<evidence type="ECO:0000256" key="7">
    <source>
        <dbReference type="ARBA" id="ARBA00023128"/>
    </source>
</evidence>
<dbReference type="InterPro" id="IPR053905">
    <property type="entry name" value="EF-G-like_DII"/>
</dbReference>
<dbReference type="NCBIfam" id="TIGR00487">
    <property type="entry name" value="IF-2"/>
    <property type="match status" value="1"/>
</dbReference>
<dbReference type="FunFam" id="2.40.30.10:FF:000008">
    <property type="entry name" value="Translation initiation factor IF-2"/>
    <property type="match status" value="1"/>
</dbReference>
<feature type="compositionally biased region" description="Polar residues" evidence="11">
    <location>
        <begin position="152"/>
        <end position="161"/>
    </location>
</feature>
<dbReference type="InterPro" id="IPR000178">
    <property type="entry name" value="TF_IF2_bacterial-like"/>
</dbReference>
<evidence type="ECO:0000256" key="2">
    <source>
        <dbReference type="ARBA" id="ARBA00007733"/>
    </source>
</evidence>
<evidence type="ECO:0000256" key="6">
    <source>
        <dbReference type="ARBA" id="ARBA00022946"/>
    </source>
</evidence>
<dbReference type="Gene3D" id="3.40.50.10050">
    <property type="entry name" value="Translation initiation factor IF- 2, domain 3"/>
    <property type="match status" value="1"/>
</dbReference>
<keyword evidence="4" id="KW-0547">Nucleotide-binding</keyword>
<evidence type="ECO:0000256" key="3">
    <source>
        <dbReference type="ARBA" id="ARBA00022540"/>
    </source>
</evidence>
<dbReference type="InterPro" id="IPR009000">
    <property type="entry name" value="Transl_B-barrel_sf"/>
</dbReference>
<dbReference type="FunFam" id="3.40.50.300:FF:000019">
    <property type="entry name" value="Translation initiation factor IF-2"/>
    <property type="match status" value="1"/>
</dbReference>
<dbReference type="PRINTS" id="PR00315">
    <property type="entry name" value="ELONGATNFCT"/>
</dbReference>
<keyword evidence="5" id="KW-0648">Protein biosynthesis</keyword>
<dbReference type="InterPro" id="IPR005225">
    <property type="entry name" value="Small_GTP-bd"/>
</dbReference>
<evidence type="ECO:0000256" key="11">
    <source>
        <dbReference type="SAM" id="MobiDB-lite"/>
    </source>
</evidence>
<dbReference type="CDD" id="cd03692">
    <property type="entry name" value="mtIF2_IVc"/>
    <property type="match status" value="1"/>
</dbReference>
<feature type="compositionally biased region" description="Polar residues" evidence="11">
    <location>
        <begin position="79"/>
        <end position="95"/>
    </location>
</feature>
<evidence type="ECO:0000313" key="14">
    <source>
        <dbReference type="Proteomes" id="UP000714275"/>
    </source>
</evidence>
<evidence type="ECO:0000256" key="8">
    <source>
        <dbReference type="ARBA" id="ARBA00023134"/>
    </source>
</evidence>
<accession>A0A9P7CYK8</accession>
<dbReference type="GO" id="GO:0003924">
    <property type="term" value="F:GTPase activity"/>
    <property type="evidence" value="ECO:0007669"/>
    <property type="project" value="InterPro"/>
</dbReference>
<dbReference type="SUPFAM" id="SSF50447">
    <property type="entry name" value="Translation proteins"/>
    <property type="match status" value="2"/>
</dbReference>
<protein>
    <recommendedName>
        <fullName evidence="10">Translation initiation factor IF-2, mitochondrial</fullName>
    </recommendedName>
</protein>
<dbReference type="SUPFAM" id="SSF52540">
    <property type="entry name" value="P-loop containing nucleoside triphosphate hydrolases"/>
    <property type="match status" value="1"/>
</dbReference>
<comment type="function">
    <text evidence="9">One of the essential components for the initiation of protein synthesis. Protects formylmethionyl-tRNA from spontaneous hydrolysis and promotes its binding to the 30S ribosomal subunits. Also involved in the hydrolysis of GTP during the formation of the 70S ribosomal complex.</text>
</comment>
<keyword evidence="6" id="KW-0809">Transit peptide</keyword>
<dbReference type="CDD" id="cd01887">
    <property type="entry name" value="IF2_eIF5B"/>
    <property type="match status" value="1"/>
</dbReference>
<evidence type="ECO:0000256" key="1">
    <source>
        <dbReference type="ARBA" id="ARBA00004173"/>
    </source>
</evidence>
<feature type="compositionally biased region" description="Basic and acidic residues" evidence="11">
    <location>
        <begin position="133"/>
        <end position="149"/>
    </location>
</feature>
<dbReference type="GO" id="GO:0003743">
    <property type="term" value="F:translation initiation factor activity"/>
    <property type="evidence" value="ECO:0007669"/>
    <property type="project" value="UniProtKB-KW"/>
</dbReference>
<dbReference type="Pfam" id="PF00009">
    <property type="entry name" value="GTP_EFTU"/>
    <property type="match status" value="1"/>
</dbReference>
<dbReference type="EMBL" id="JABBWD010000072">
    <property type="protein sequence ID" value="KAG1769481.1"/>
    <property type="molecule type" value="Genomic_DNA"/>
</dbReference>
<reference evidence="13" key="1">
    <citation type="journal article" date="2020" name="New Phytol.">
        <title>Comparative genomics reveals dynamic genome evolution in host specialist ectomycorrhizal fungi.</title>
        <authorList>
            <person name="Lofgren L.A."/>
            <person name="Nguyen N.H."/>
            <person name="Vilgalys R."/>
            <person name="Ruytinx J."/>
            <person name="Liao H.L."/>
            <person name="Branco S."/>
            <person name="Kuo A."/>
            <person name="LaButti K."/>
            <person name="Lipzen A."/>
            <person name="Andreopoulos W."/>
            <person name="Pangilinan J."/>
            <person name="Riley R."/>
            <person name="Hundley H."/>
            <person name="Na H."/>
            <person name="Barry K."/>
            <person name="Grigoriev I.V."/>
            <person name="Stajich J.E."/>
            <person name="Kennedy P.G."/>
        </authorList>
    </citation>
    <scope>NUCLEOTIDE SEQUENCE</scope>
    <source>
        <strain evidence="13">DOB743</strain>
    </source>
</reference>
<dbReference type="GO" id="GO:0005739">
    <property type="term" value="C:mitochondrion"/>
    <property type="evidence" value="ECO:0007669"/>
    <property type="project" value="UniProtKB-SubCell"/>
</dbReference>
<keyword evidence="7" id="KW-0496">Mitochondrion</keyword>
<evidence type="ECO:0000313" key="13">
    <source>
        <dbReference type="EMBL" id="KAG1769481.1"/>
    </source>
</evidence>
<dbReference type="Pfam" id="PF11987">
    <property type="entry name" value="IF-2"/>
    <property type="match status" value="1"/>
</dbReference>
<dbReference type="GO" id="GO:0005525">
    <property type="term" value="F:GTP binding"/>
    <property type="evidence" value="ECO:0007669"/>
    <property type="project" value="UniProtKB-KW"/>
</dbReference>
<dbReference type="InterPro" id="IPR027417">
    <property type="entry name" value="P-loop_NTPase"/>
</dbReference>
<evidence type="ECO:0000256" key="10">
    <source>
        <dbReference type="ARBA" id="ARBA00044200"/>
    </source>
</evidence>
<comment type="caution">
    <text evidence="13">The sequence shown here is derived from an EMBL/GenBank/DDBJ whole genome shotgun (WGS) entry which is preliminary data.</text>
</comment>
<feature type="domain" description="Tr-type G" evidence="12">
    <location>
        <begin position="318"/>
        <end position="492"/>
    </location>
</feature>
<dbReference type="HAMAP" id="MF_00100_B">
    <property type="entry name" value="IF_2_B"/>
    <property type="match status" value="1"/>
</dbReference>
<sequence>MHRRKAGICALQLSQRRYASTATKFKPSESEWASVDPVLPPQPTLSKWARAQTTSFNCDSDDFRGVSLRGGLALSTSKWARPATQSQPGINNILTRASDAPSRGSTSRQKLQRDQAPHMGTRPSPSQKQSYEPSKRQLQEPHGDRKIWKGVETSQVKTVSNTEKERPRFSAAFTVDDNLDVGRNRRPERVNLKDRGSLRHARDAAIPSHSRIHQINPKHGAKAKKANVHSKKVAVDVYIPTTVSVGQLARLLNVRQTLLQRKMVDAGMAAEASYDHVLTSDYAALLAEEFGRNPIINDEAAFDIYPPAPHSDPTTLPTRPPIITIMGHVDHGKTTLLDTLRSASVADNEAGGITQHIGAFSVPVKGSSSGTITFLDTPGHAAFSAMRSRGASVTDIVVLVVAADDGVMPQTKEVIELIKGEQDKVGVVVAINKVDKPEADVEKVQHALLAEGIQLEVFGGDVPSVEVSGLTGHGLSDLIDTLSLMAEVQDLRAEKDGPAYGHVIESRMHKGLGSTATVLVLRGCLTPGAHILAGTSSGKVRLMSDSSGAPVKAAYPGMAVTVSGWRSLPGAGDEVVQGNEGDVKKALANRVRKKEVETVLIDAEAINIARAAERERTRREEDKSQDMRNVLDGGPKELRLVIKGDVSGSVEAVVGALEGIGNEKARVKVVSTGVGDVMEGDVMMAKAAEGIIVAFSVNIPRSVETAAAQNHVPIYSSKIIYRIMDEVRDRVTALLPCTYETKVTGEATVLQLFDIHLKGKTTKKIAGCRVSNGTIEKSKGARVVRNGQVIYEGVLDALKLHKKDMPEVKKGTECGISLQAYEDLRDGDLIQMYQTIEIPGVL</sequence>
<dbReference type="InterPro" id="IPR000795">
    <property type="entry name" value="T_Tr_GTP-bd_dom"/>
</dbReference>
<dbReference type="AlphaFoldDB" id="A0A9P7CYK8"/>
<dbReference type="InterPro" id="IPR036925">
    <property type="entry name" value="TIF_IF2_dom3_sf"/>
</dbReference>
<evidence type="ECO:0000256" key="4">
    <source>
        <dbReference type="ARBA" id="ARBA00022741"/>
    </source>
</evidence>
<dbReference type="OrthoDB" id="361630at2759"/>
<dbReference type="PANTHER" id="PTHR43381">
    <property type="entry name" value="TRANSLATION INITIATION FACTOR IF-2-RELATED"/>
    <property type="match status" value="1"/>
</dbReference>
<dbReference type="SUPFAM" id="SSF52156">
    <property type="entry name" value="Initiation factor IF2/eIF5b, domain 3"/>
    <property type="match status" value="1"/>
</dbReference>
<organism evidence="13 14">
    <name type="scientific">Suillus placidus</name>
    <dbReference type="NCBI Taxonomy" id="48579"/>
    <lineage>
        <taxon>Eukaryota</taxon>
        <taxon>Fungi</taxon>
        <taxon>Dikarya</taxon>
        <taxon>Basidiomycota</taxon>
        <taxon>Agaricomycotina</taxon>
        <taxon>Agaricomycetes</taxon>
        <taxon>Agaricomycetidae</taxon>
        <taxon>Boletales</taxon>
        <taxon>Suillineae</taxon>
        <taxon>Suillaceae</taxon>
        <taxon>Suillus</taxon>
    </lineage>
</organism>
<dbReference type="InterPro" id="IPR023115">
    <property type="entry name" value="TIF_IF2_dom3"/>
</dbReference>
<dbReference type="InterPro" id="IPR044145">
    <property type="entry name" value="IF2_II"/>
</dbReference>
<keyword evidence="8" id="KW-0342">GTP-binding</keyword>
<name>A0A9P7CYK8_9AGAM</name>
<evidence type="ECO:0000259" key="12">
    <source>
        <dbReference type="PROSITE" id="PS51722"/>
    </source>
</evidence>
<dbReference type="Gene3D" id="2.40.30.10">
    <property type="entry name" value="Translation factors"/>
    <property type="match status" value="2"/>
</dbReference>
<evidence type="ECO:0000256" key="9">
    <source>
        <dbReference type="ARBA" id="ARBA00025162"/>
    </source>
</evidence>
<dbReference type="FunFam" id="3.40.50.10050:FF:000001">
    <property type="entry name" value="Translation initiation factor IF-2"/>
    <property type="match status" value="1"/>
</dbReference>
<comment type="subcellular location">
    <subcellularLocation>
        <location evidence="1">Mitochondrion</location>
    </subcellularLocation>
</comment>
<evidence type="ECO:0000256" key="5">
    <source>
        <dbReference type="ARBA" id="ARBA00022917"/>
    </source>
</evidence>
<dbReference type="PROSITE" id="PS51722">
    <property type="entry name" value="G_TR_2"/>
    <property type="match status" value="1"/>
</dbReference>
<dbReference type="Proteomes" id="UP000714275">
    <property type="component" value="Unassembled WGS sequence"/>
</dbReference>
<dbReference type="Gene3D" id="3.40.50.300">
    <property type="entry name" value="P-loop containing nucleotide triphosphate hydrolases"/>
    <property type="match status" value="1"/>
</dbReference>
<comment type="similarity">
    <text evidence="2">Belongs to the TRAFAC class translation factor GTPase superfamily. Classic translation factor GTPase family. IF-2 subfamily.</text>
</comment>
<dbReference type="InterPro" id="IPR015760">
    <property type="entry name" value="TIF_IF2"/>
</dbReference>
<feature type="compositionally biased region" description="Polar residues" evidence="11">
    <location>
        <begin position="123"/>
        <end position="132"/>
    </location>
</feature>
<proteinExistence type="inferred from homology"/>
<dbReference type="PANTHER" id="PTHR43381:SF20">
    <property type="entry name" value="TRANSLATION INITIATION FACTOR IF-2, MITOCHONDRIAL"/>
    <property type="match status" value="1"/>
</dbReference>
<dbReference type="NCBIfam" id="TIGR00231">
    <property type="entry name" value="small_GTP"/>
    <property type="match status" value="1"/>
</dbReference>
<keyword evidence="3" id="KW-0396">Initiation factor</keyword>